<dbReference type="Proteomes" id="UP000713222">
    <property type="component" value="Unassembled WGS sequence"/>
</dbReference>
<dbReference type="Pfam" id="PF03023">
    <property type="entry name" value="MurJ"/>
    <property type="match status" value="1"/>
</dbReference>
<dbReference type="EMBL" id="RGET01000104">
    <property type="protein sequence ID" value="NBN88374.1"/>
    <property type="molecule type" value="Genomic_DNA"/>
</dbReference>
<comment type="similarity">
    <text evidence="9">Belongs to the MurJ/MviN family.</text>
</comment>
<feature type="transmembrane region" description="Helical" evidence="10">
    <location>
        <begin position="199"/>
        <end position="218"/>
    </location>
</feature>
<evidence type="ECO:0000313" key="11">
    <source>
        <dbReference type="EMBL" id="NBN88374.1"/>
    </source>
</evidence>
<feature type="transmembrane region" description="Helical" evidence="10">
    <location>
        <begin position="173"/>
        <end position="193"/>
    </location>
</feature>
<dbReference type="PRINTS" id="PR01806">
    <property type="entry name" value="VIRFACTRMVIN"/>
</dbReference>
<evidence type="ECO:0000256" key="6">
    <source>
        <dbReference type="ARBA" id="ARBA00022989"/>
    </source>
</evidence>
<proteinExistence type="inferred from homology"/>
<sequence length="300" mass="33643">KKYFKINLSFIININNQVKSFFNKLLPSVFASGVNQINILIGTIIASFESGAVSYLYYADRIYQLPLALTGIAIATVILPSLSKEVFKSKLVKVNFIQNRSLELCLFLSLPATVGIFLASDQIISALYGYGFFDSESVMNTSAALLLFGIGLPAFGLIKIYSSFYFARSNTKFPFYLSLFSVILNISISLALFKSFGFLIIPLATSISAWLTVVIYQINLIKSGYHSFDKLFAMRFIKSILCTLIMGLILSFLLNYFSNYLESKSILKAIILISVVLFSAFIYFLTAYFLKAFRIKDLKV</sequence>
<evidence type="ECO:0000256" key="9">
    <source>
        <dbReference type="ARBA" id="ARBA00061532"/>
    </source>
</evidence>
<accession>A0A964V5F5</accession>
<evidence type="ECO:0000256" key="7">
    <source>
        <dbReference type="ARBA" id="ARBA00023136"/>
    </source>
</evidence>
<evidence type="ECO:0000256" key="1">
    <source>
        <dbReference type="ARBA" id="ARBA00004651"/>
    </source>
</evidence>
<dbReference type="GO" id="GO:0009252">
    <property type="term" value="P:peptidoglycan biosynthetic process"/>
    <property type="evidence" value="ECO:0007669"/>
    <property type="project" value="UniProtKB-KW"/>
</dbReference>
<keyword evidence="4" id="KW-0133">Cell shape</keyword>
<keyword evidence="2" id="KW-1003">Cell membrane</keyword>
<organism evidence="11 12">
    <name type="scientific">Candidatus Fonsibacter lacus</name>
    <dbReference type="NCBI Taxonomy" id="2576439"/>
    <lineage>
        <taxon>Bacteria</taxon>
        <taxon>Pseudomonadati</taxon>
        <taxon>Pseudomonadota</taxon>
        <taxon>Alphaproteobacteria</taxon>
        <taxon>Candidatus Pelagibacterales</taxon>
        <taxon>Candidatus Pelagibacterales incertae sedis</taxon>
        <taxon>Candidatus Fonsibacter</taxon>
    </lineage>
</organism>
<feature type="transmembrane region" description="Helical" evidence="10">
    <location>
        <begin position="239"/>
        <end position="257"/>
    </location>
</feature>
<evidence type="ECO:0000256" key="8">
    <source>
        <dbReference type="ARBA" id="ARBA00060041"/>
    </source>
</evidence>
<evidence type="ECO:0000256" key="3">
    <source>
        <dbReference type="ARBA" id="ARBA00022692"/>
    </source>
</evidence>
<dbReference type="AlphaFoldDB" id="A0A964V5F5"/>
<evidence type="ECO:0000256" key="10">
    <source>
        <dbReference type="SAM" id="Phobius"/>
    </source>
</evidence>
<comment type="subcellular location">
    <subcellularLocation>
        <location evidence="1">Cell membrane</location>
        <topology evidence="1">Multi-pass membrane protein</topology>
    </subcellularLocation>
</comment>
<dbReference type="InterPro" id="IPR051050">
    <property type="entry name" value="Lipid_II_flippase_MurJ/MviN"/>
</dbReference>
<keyword evidence="7 10" id="KW-0472">Membrane</keyword>
<keyword evidence="5" id="KW-0573">Peptidoglycan synthesis</keyword>
<feature type="transmembrane region" description="Helical" evidence="10">
    <location>
        <begin position="63"/>
        <end position="83"/>
    </location>
</feature>
<dbReference type="PANTHER" id="PTHR47019:SF1">
    <property type="entry name" value="LIPID II FLIPPASE MURJ"/>
    <property type="match status" value="1"/>
</dbReference>
<comment type="function">
    <text evidence="8">Involved in peptidoglycan biosynthesis. Transports lipid-linked peptidoglycan precursors from the inner to the outer leaflet of the cytoplasmic membrane.</text>
</comment>
<reference evidence="11" key="1">
    <citation type="submission" date="2018-10" db="EMBL/GenBank/DDBJ databases">
        <title>Iterative Subtractive Binning of Freshwater Chronoseries Metagenomes Recovers Nearly Complete Genomes from over Four Hundred Novel Species.</title>
        <authorList>
            <person name="Rodriguez-R L.M."/>
            <person name="Tsementzi D."/>
            <person name="Luo C."/>
            <person name="Konstantinidis K.T."/>
        </authorList>
    </citation>
    <scope>NUCLEOTIDE SEQUENCE</scope>
    <source>
        <strain evidence="11">WB7_6_001</strain>
    </source>
</reference>
<feature type="transmembrane region" description="Helical" evidence="10">
    <location>
        <begin position="142"/>
        <end position="161"/>
    </location>
</feature>
<dbReference type="GO" id="GO:0034204">
    <property type="term" value="P:lipid translocation"/>
    <property type="evidence" value="ECO:0007669"/>
    <property type="project" value="TreeGrafter"/>
</dbReference>
<dbReference type="GO" id="GO:0005886">
    <property type="term" value="C:plasma membrane"/>
    <property type="evidence" value="ECO:0007669"/>
    <property type="project" value="UniProtKB-SubCell"/>
</dbReference>
<keyword evidence="3 10" id="KW-0812">Transmembrane</keyword>
<feature type="transmembrane region" description="Helical" evidence="10">
    <location>
        <begin position="269"/>
        <end position="290"/>
    </location>
</feature>
<protein>
    <submittedName>
        <fullName evidence="11">Murein biosynthesis integral membrane protein MurJ</fullName>
    </submittedName>
</protein>
<gene>
    <name evidence="11" type="ORF">EBV32_04740</name>
</gene>
<evidence type="ECO:0000256" key="5">
    <source>
        <dbReference type="ARBA" id="ARBA00022984"/>
    </source>
</evidence>
<dbReference type="PANTHER" id="PTHR47019">
    <property type="entry name" value="LIPID II FLIPPASE MURJ"/>
    <property type="match status" value="1"/>
</dbReference>
<feature type="transmembrane region" description="Helical" evidence="10">
    <location>
        <begin position="104"/>
        <end position="130"/>
    </location>
</feature>
<evidence type="ECO:0000256" key="4">
    <source>
        <dbReference type="ARBA" id="ARBA00022960"/>
    </source>
</evidence>
<comment type="caution">
    <text evidence="11">The sequence shown here is derived from an EMBL/GenBank/DDBJ whole genome shotgun (WGS) entry which is preliminary data.</text>
</comment>
<keyword evidence="6 10" id="KW-1133">Transmembrane helix</keyword>
<evidence type="ECO:0000256" key="2">
    <source>
        <dbReference type="ARBA" id="ARBA00022475"/>
    </source>
</evidence>
<dbReference type="GO" id="GO:0008360">
    <property type="term" value="P:regulation of cell shape"/>
    <property type="evidence" value="ECO:0007669"/>
    <property type="project" value="UniProtKB-KW"/>
</dbReference>
<name>A0A964V5F5_9PROT</name>
<evidence type="ECO:0000313" key="12">
    <source>
        <dbReference type="Proteomes" id="UP000713222"/>
    </source>
</evidence>
<dbReference type="GO" id="GO:0015648">
    <property type="term" value="F:lipid-linked peptidoglycan transporter activity"/>
    <property type="evidence" value="ECO:0007669"/>
    <property type="project" value="TreeGrafter"/>
</dbReference>
<dbReference type="InterPro" id="IPR004268">
    <property type="entry name" value="MurJ"/>
</dbReference>
<feature type="non-terminal residue" evidence="11">
    <location>
        <position position="1"/>
    </location>
</feature>